<dbReference type="RefSeq" id="XP_052949402.1">
    <property type="nucleotide sequence ID" value="XM_053090855.1"/>
</dbReference>
<feature type="region of interest" description="Disordered" evidence="1">
    <location>
        <begin position="204"/>
        <end position="237"/>
    </location>
</feature>
<evidence type="ECO:0000313" key="3">
    <source>
        <dbReference type="Proteomes" id="UP001164286"/>
    </source>
</evidence>
<proteinExistence type="predicted"/>
<feature type="region of interest" description="Disordered" evidence="1">
    <location>
        <begin position="39"/>
        <end position="64"/>
    </location>
</feature>
<comment type="caution">
    <text evidence="2">The sequence shown here is derived from an EMBL/GenBank/DDBJ whole genome shotgun (WGS) entry which is preliminary data.</text>
</comment>
<dbReference type="EMBL" id="JAKWFO010000001">
    <property type="protein sequence ID" value="KAI9639625.1"/>
    <property type="molecule type" value="Genomic_DNA"/>
</dbReference>
<evidence type="ECO:0000313" key="2">
    <source>
        <dbReference type="EMBL" id="KAI9639625.1"/>
    </source>
</evidence>
<evidence type="ECO:0000256" key="1">
    <source>
        <dbReference type="SAM" id="MobiDB-lite"/>
    </source>
</evidence>
<keyword evidence="3" id="KW-1185">Reference proteome</keyword>
<accession>A0AA38HF74</accession>
<feature type="compositionally biased region" description="Polar residues" evidence="1">
    <location>
        <begin position="39"/>
        <end position="58"/>
    </location>
</feature>
<reference evidence="2" key="1">
    <citation type="journal article" date="2022" name="G3 (Bethesda)">
        <title>High quality genome of the basidiomycete yeast Dioszegia hungarica PDD-24b-2 isolated from cloud water.</title>
        <authorList>
            <person name="Jarrige D."/>
            <person name="Haridas S."/>
            <person name="Bleykasten-Grosshans C."/>
            <person name="Joly M."/>
            <person name="Nadalig T."/>
            <person name="Sancelme M."/>
            <person name="Vuilleumier S."/>
            <person name="Grigoriev I.V."/>
            <person name="Amato P."/>
            <person name="Bringel F."/>
        </authorList>
    </citation>
    <scope>NUCLEOTIDE SEQUENCE</scope>
    <source>
        <strain evidence="2">PDD-24b-2</strain>
    </source>
</reference>
<feature type="region of interest" description="Disordered" evidence="1">
    <location>
        <begin position="259"/>
        <end position="284"/>
    </location>
</feature>
<sequence>MSTMDELIQSMNGGAHVSQDLQALQEYLNQNIHAPALHPSSSAFRNLPPSRSTSTNRNPPLHLGAHVHSLSHESYLPGAYATPLQTPCIREDPSMPSSSSSRPRTLRRSSSYGFGSASGSSQSRSASPYAEFSGGAFEGDAFAPLVQPEHIPADPWAKWKQQSPESASAWSAFGGGGQFAQPKHMNGFGMGAQPSNHNHFFSHHQQSPQFGGTGRFQSPARAGVGRPPTPPDEDDEMMDMDEGMVERAMRQEQEEEDAVEREMMGMEDEQIVRPGSAPGAIEMTWREQEYGWERGRRNM</sequence>
<gene>
    <name evidence="2" type="ORF">MKK02DRAFT_39949</name>
</gene>
<feature type="compositionally biased region" description="Low complexity" evidence="1">
    <location>
        <begin position="94"/>
        <end position="127"/>
    </location>
</feature>
<dbReference type="GeneID" id="77730060"/>
<feature type="compositionally biased region" description="Acidic residues" evidence="1">
    <location>
        <begin position="259"/>
        <end position="269"/>
    </location>
</feature>
<organism evidence="2 3">
    <name type="scientific">Dioszegia hungarica</name>
    <dbReference type="NCBI Taxonomy" id="4972"/>
    <lineage>
        <taxon>Eukaryota</taxon>
        <taxon>Fungi</taxon>
        <taxon>Dikarya</taxon>
        <taxon>Basidiomycota</taxon>
        <taxon>Agaricomycotina</taxon>
        <taxon>Tremellomycetes</taxon>
        <taxon>Tremellales</taxon>
        <taxon>Bulleribasidiaceae</taxon>
        <taxon>Dioszegia</taxon>
    </lineage>
</organism>
<dbReference type="AlphaFoldDB" id="A0AA38HF74"/>
<dbReference type="Proteomes" id="UP001164286">
    <property type="component" value="Unassembled WGS sequence"/>
</dbReference>
<name>A0AA38HF74_9TREE</name>
<feature type="region of interest" description="Disordered" evidence="1">
    <location>
        <begin position="85"/>
        <end position="132"/>
    </location>
</feature>
<protein>
    <submittedName>
        <fullName evidence="2">Uncharacterized protein</fullName>
    </submittedName>
</protein>